<gene>
    <name evidence="11" type="primary">lolC</name>
    <name evidence="11" type="ordered locus">XNC1_2720</name>
</gene>
<dbReference type="RefSeq" id="WP_010846674.1">
    <property type="nucleotide sequence ID" value="NC_014228.1"/>
</dbReference>
<reference evidence="11 12" key="1">
    <citation type="journal article" date="2011" name="PLoS ONE">
        <title>The entomopathogenic bacterial endosymbionts xenorhabdus and photorhabdus: convergent lifestyles from divergent genomes.</title>
        <authorList>
            <person name="Chaston J.M."/>
            <person name="Suen G."/>
            <person name="Tucker S.L."/>
            <person name="Andersen A.W."/>
            <person name="Bhasin A."/>
            <person name="Bode E."/>
            <person name="Bode H.B."/>
            <person name="Brachmann A.O."/>
            <person name="Cowles C.E."/>
            <person name="Cowles K.N."/>
            <person name="Darby C."/>
            <person name="de Leon L."/>
            <person name="Drace K."/>
            <person name="Du Z."/>
            <person name="Givaudan A."/>
            <person name="Herbert Tran E.E."/>
            <person name="Jewell K.A."/>
            <person name="Knack J.J."/>
            <person name="Krasomil-Osterfeld K.C."/>
            <person name="Kukor R."/>
            <person name="Lanois A."/>
            <person name="Latreille P."/>
            <person name="Leimgruber N.K."/>
            <person name="Lipke C.M."/>
            <person name="Liu R."/>
            <person name="Lu X."/>
            <person name="Martens E.C."/>
            <person name="Marri P.R."/>
            <person name="Medigue C."/>
            <person name="Menard M.L."/>
            <person name="Miller N.M."/>
            <person name="Morales-Soto N."/>
            <person name="Norton S."/>
            <person name="Ogier J.C."/>
            <person name="Orchard S.S."/>
            <person name="Park D."/>
            <person name="Park Y."/>
            <person name="Qurollo B.A."/>
            <person name="Sugar D.R."/>
            <person name="Richards G.R."/>
            <person name="Rouy Z."/>
            <person name="Slominski B."/>
            <person name="Slominski K."/>
            <person name="Snyder H."/>
            <person name="Tjaden B.C."/>
            <person name="van der Hoeven R."/>
            <person name="Welch R.D."/>
            <person name="Wheeler C."/>
            <person name="Xiang B."/>
            <person name="Barbazuk B."/>
            <person name="Gaudriault S."/>
            <person name="Goodner B."/>
            <person name="Slater S.C."/>
            <person name="Forst S."/>
            <person name="Goldman B.S."/>
            <person name="Goodrich-Blair H."/>
        </authorList>
    </citation>
    <scope>NUCLEOTIDE SEQUENCE [LARGE SCALE GENOMIC DNA]</scope>
    <source>
        <strain evidence="12">ATCC 19061 / DSM 3370 / CCUG 14189 / LMG 1036 / NCIMB 9965 / AN6</strain>
    </source>
</reference>
<comment type="similarity">
    <text evidence="2">Belongs to the ABC-4 integral membrane protein family. LolC/E subfamily.</text>
</comment>
<feature type="transmembrane region" description="Helical" evidence="8">
    <location>
        <begin position="25"/>
        <end position="48"/>
    </location>
</feature>
<dbReference type="PANTHER" id="PTHR30489:SF8">
    <property type="entry name" value="LIPOPROTEIN-RELEASING SYSTEM TRANSMEMBRANE PROTEIN LOLC"/>
    <property type="match status" value="1"/>
</dbReference>
<evidence type="ECO:0000256" key="2">
    <source>
        <dbReference type="ARBA" id="ARBA00005236"/>
    </source>
</evidence>
<evidence type="ECO:0000256" key="6">
    <source>
        <dbReference type="ARBA" id="ARBA00022989"/>
    </source>
</evidence>
<dbReference type="GO" id="GO:0098797">
    <property type="term" value="C:plasma membrane protein complex"/>
    <property type="evidence" value="ECO:0007669"/>
    <property type="project" value="TreeGrafter"/>
</dbReference>
<dbReference type="InterPro" id="IPR003838">
    <property type="entry name" value="ABC3_permease_C"/>
</dbReference>
<feature type="transmembrane region" description="Helical" evidence="8">
    <location>
        <begin position="357"/>
        <end position="379"/>
    </location>
</feature>
<feature type="domain" description="MacB-like periplasmic core" evidence="10">
    <location>
        <begin position="27"/>
        <end position="213"/>
    </location>
</feature>
<dbReference type="NCBIfam" id="NF008076">
    <property type="entry name" value="PRK10814.1"/>
    <property type="match status" value="1"/>
</dbReference>
<evidence type="ECO:0000256" key="3">
    <source>
        <dbReference type="ARBA" id="ARBA00022448"/>
    </source>
</evidence>
<dbReference type="HOGENOM" id="CLU_000604_8_1_6"/>
<accession>D3VID4</accession>
<evidence type="ECO:0000313" key="11">
    <source>
        <dbReference type="EMBL" id="CBJ90774.1"/>
    </source>
</evidence>
<feature type="transmembrane region" description="Helical" evidence="8">
    <location>
        <begin position="267"/>
        <end position="292"/>
    </location>
</feature>
<dbReference type="EMBL" id="FN667742">
    <property type="protein sequence ID" value="CBJ90774.1"/>
    <property type="molecule type" value="Genomic_DNA"/>
</dbReference>
<dbReference type="GeneID" id="24905547"/>
<evidence type="ECO:0000256" key="8">
    <source>
        <dbReference type="SAM" id="Phobius"/>
    </source>
</evidence>
<feature type="domain" description="ABC3 transporter permease C-terminal" evidence="9">
    <location>
        <begin position="271"/>
        <end position="393"/>
    </location>
</feature>
<evidence type="ECO:0000256" key="7">
    <source>
        <dbReference type="ARBA" id="ARBA00023136"/>
    </source>
</evidence>
<dbReference type="NCBIfam" id="TIGR02212">
    <property type="entry name" value="lolCE"/>
    <property type="match status" value="1"/>
</dbReference>
<evidence type="ECO:0000259" key="10">
    <source>
        <dbReference type="Pfam" id="PF12704"/>
    </source>
</evidence>
<keyword evidence="12" id="KW-1185">Reference proteome</keyword>
<keyword evidence="5 8" id="KW-0812">Transmembrane</keyword>
<dbReference type="eggNOG" id="COG4591">
    <property type="taxonomic scope" value="Bacteria"/>
</dbReference>
<sequence>MFQSVSLFIGLRYMRGRAVDKFGRFVSWLSAIGITLGVAALITVLSVMNGFERTLEGSILGFMPQAIITSEKGSINPEEHPSEQLSGLKGVNRITSLVQGDVVLQSPSNVGVGVMLGITNDEYAPLAKHIVDVDRSQLQPGRYFVILGEKLAAKLGVKRGDQIRVIVPSASQLTPMGRIPSQRLFTVAGTFFANSEVDGTEILVNQQDAARLLRYPIGNITGWRLYLNEPLSVDVLSLQPLPNGLVWKDWRERKGEFFQAVRMEKNMMGLLLSLIIAVAAFNIITSLSLLVMEKQGEIAILQTQGLTRCQIMAIFMIQGAGAGIMGALLGTGLGLLLSGQLNNLMPLIGLLTEGIQLPVVIDASQVVMIALCAMLISLLSTLYPSWRAAATQPAEALRYE</sequence>
<dbReference type="KEGG" id="xne:XNC1_2720"/>
<dbReference type="PANTHER" id="PTHR30489">
    <property type="entry name" value="LIPOPROTEIN-RELEASING SYSTEM TRANSMEMBRANE PROTEIN LOLE"/>
    <property type="match status" value="1"/>
</dbReference>
<proteinExistence type="inferred from homology"/>
<dbReference type="InterPro" id="IPR011925">
    <property type="entry name" value="LolCE_TM"/>
</dbReference>
<dbReference type="InterPro" id="IPR051447">
    <property type="entry name" value="Lipoprotein-release_system"/>
</dbReference>
<evidence type="ECO:0000256" key="5">
    <source>
        <dbReference type="ARBA" id="ARBA00022692"/>
    </source>
</evidence>
<evidence type="ECO:0000256" key="4">
    <source>
        <dbReference type="ARBA" id="ARBA00022475"/>
    </source>
</evidence>
<dbReference type="Pfam" id="PF02687">
    <property type="entry name" value="FtsX"/>
    <property type="match status" value="1"/>
</dbReference>
<dbReference type="GO" id="GO:0042953">
    <property type="term" value="P:lipoprotein transport"/>
    <property type="evidence" value="ECO:0007669"/>
    <property type="project" value="InterPro"/>
</dbReference>
<keyword evidence="4" id="KW-1003">Cell membrane</keyword>
<dbReference type="GO" id="GO:0044874">
    <property type="term" value="P:lipoprotein localization to outer membrane"/>
    <property type="evidence" value="ECO:0007669"/>
    <property type="project" value="TreeGrafter"/>
</dbReference>
<dbReference type="Proteomes" id="UP000008075">
    <property type="component" value="Chromosome"/>
</dbReference>
<dbReference type="STRING" id="406817.XNC1_2720"/>
<dbReference type="InterPro" id="IPR025857">
    <property type="entry name" value="MacB_PCD"/>
</dbReference>
<evidence type="ECO:0000259" key="9">
    <source>
        <dbReference type="Pfam" id="PF02687"/>
    </source>
</evidence>
<feature type="transmembrane region" description="Helical" evidence="8">
    <location>
        <begin position="313"/>
        <end position="337"/>
    </location>
</feature>
<keyword evidence="11" id="KW-0449">Lipoprotein</keyword>
<keyword evidence="3" id="KW-0813">Transport</keyword>
<protein>
    <submittedName>
        <fullName evidence="11">Transport protein of outer membrane lipoproteins (ABC superfamily, membrane)</fullName>
    </submittedName>
</protein>
<keyword evidence="7 8" id="KW-0472">Membrane</keyword>
<organism evidence="11 12">
    <name type="scientific">Xenorhabdus nematophila (strain ATCC 19061 / DSM 3370 / CCUG 14189 / LMG 1036 / NCIMB 9965 / AN6)</name>
    <dbReference type="NCBI Taxonomy" id="406817"/>
    <lineage>
        <taxon>Bacteria</taxon>
        <taxon>Pseudomonadati</taxon>
        <taxon>Pseudomonadota</taxon>
        <taxon>Gammaproteobacteria</taxon>
        <taxon>Enterobacterales</taxon>
        <taxon>Morganellaceae</taxon>
        <taxon>Xenorhabdus</taxon>
    </lineage>
</organism>
<dbReference type="AlphaFoldDB" id="D3VID4"/>
<keyword evidence="6 8" id="KW-1133">Transmembrane helix</keyword>
<evidence type="ECO:0000313" key="12">
    <source>
        <dbReference type="Proteomes" id="UP000008075"/>
    </source>
</evidence>
<comment type="subcellular location">
    <subcellularLocation>
        <location evidence="1">Cell membrane</location>
        <topology evidence="1">Multi-pass membrane protein</topology>
    </subcellularLocation>
</comment>
<name>D3VID4_XENNA</name>
<dbReference type="Pfam" id="PF12704">
    <property type="entry name" value="MacB_PCD"/>
    <property type="match status" value="1"/>
</dbReference>
<evidence type="ECO:0000256" key="1">
    <source>
        <dbReference type="ARBA" id="ARBA00004651"/>
    </source>
</evidence>